<proteinExistence type="predicted"/>
<evidence type="ECO:0000259" key="8">
    <source>
        <dbReference type="PROSITE" id="PS51007"/>
    </source>
</evidence>
<keyword evidence="2 6" id="KW-0349">Heme</keyword>
<name>A0ABV9C2F1_9GAMM</name>
<accession>A0ABV9C2F1</accession>
<dbReference type="PANTHER" id="PTHR40942">
    <property type="match status" value="1"/>
</dbReference>
<dbReference type="InterPro" id="IPR036909">
    <property type="entry name" value="Cyt_c-like_dom_sf"/>
</dbReference>
<dbReference type="Pfam" id="PF13442">
    <property type="entry name" value="Cytochrome_CBB3"/>
    <property type="match status" value="1"/>
</dbReference>
<feature type="region of interest" description="Disordered" evidence="7">
    <location>
        <begin position="26"/>
        <end position="51"/>
    </location>
</feature>
<keyword evidence="5 6" id="KW-0408">Iron</keyword>
<evidence type="ECO:0000256" key="3">
    <source>
        <dbReference type="ARBA" id="ARBA00022723"/>
    </source>
</evidence>
<dbReference type="InterPro" id="IPR009056">
    <property type="entry name" value="Cyt_c-like_dom"/>
</dbReference>
<evidence type="ECO:0000256" key="5">
    <source>
        <dbReference type="ARBA" id="ARBA00023004"/>
    </source>
</evidence>
<feature type="domain" description="Cytochrome c" evidence="8">
    <location>
        <begin position="54"/>
        <end position="138"/>
    </location>
</feature>
<reference evidence="10" key="1">
    <citation type="journal article" date="2019" name="Int. J. Syst. Evol. Microbiol.">
        <title>The Global Catalogue of Microorganisms (GCM) 10K type strain sequencing project: providing services to taxonomists for standard genome sequencing and annotation.</title>
        <authorList>
            <consortium name="The Broad Institute Genomics Platform"/>
            <consortium name="The Broad Institute Genome Sequencing Center for Infectious Disease"/>
            <person name="Wu L."/>
            <person name="Ma J."/>
        </authorList>
    </citation>
    <scope>NUCLEOTIDE SEQUENCE [LARGE SCALE GENOMIC DNA]</scope>
    <source>
        <strain evidence="10">CCM 4481</strain>
    </source>
</reference>
<evidence type="ECO:0000313" key="10">
    <source>
        <dbReference type="Proteomes" id="UP001595961"/>
    </source>
</evidence>
<dbReference type="Gene3D" id="1.10.760.10">
    <property type="entry name" value="Cytochrome c-like domain"/>
    <property type="match status" value="1"/>
</dbReference>
<organism evidence="9 10">
    <name type="scientific">Dyella halodurans</name>
    <dbReference type="NCBI Taxonomy" id="1920171"/>
    <lineage>
        <taxon>Bacteria</taxon>
        <taxon>Pseudomonadati</taxon>
        <taxon>Pseudomonadota</taxon>
        <taxon>Gammaproteobacteria</taxon>
        <taxon>Lysobacterales</taxon>
        <taxon>Rhodanobacteraceae</taxon>
        <taxon>Dyella</taxon>
    </lineage>
</organism>
<feature type="compositionally biased region" description="Low complexity" evidence="7">
    <location>
        <begin position="26"/>
        <end position="46"/>
    </location>
</feature>
<dbReference type="PANTHER" id="PTHR40942:SF4">
    <property type="entry name" value="CYTOCHROME C5"/>
    <property type="match status" value="1"/>
</dbReference>
<evidence type="ECO:0000256" key="7">
    <source>
        <dbReference type="SAM" id="MobiDB-lite"/>
    </source>
</evidence>
<keyword evidence="4" id="KW-0249">Electron transport</keyword>
<dbReference type="PRINTS" id="PR00607">
    <property type="entry name" value="CYTCHROMECIE"/>
</dbReference>
<keyword evidence="3 6" id="KW-0479">Metal-binding</keyword>
<comment type="caution">
    <text evidence="9">The sequence shown here is derived from an EMBL/GenBank/DDBJ whole genome shotgun (WGS) entry which is preliminary data.</text>
</comment>
<evidence type="ECO:0000256" key="2">
    <source>
        <dbReference type="ARBA" id="ARBA00022617"/>
    </source>
</evidence>
<protein>
    <submittedName>
        <fullName evidence="9">C-type cytochrome</fullName>
    </submittedName>
</protein>
<evidence type="ECO:0000313" key="9">
    <source>
        <dbReference type="EMBL" id="MFC4527154.1"/>
    </source>
</evidence>
<dbReference type="SUPFAM" id="SSF46626">
    <property type="entry name" value="Cytochrome c"/>
    <property type="match status" value="1"/>
</dbReference>
<evidence type="ECO:0000256" key="6">
    <source>
        <dbReference type="PROSITE-ProRule" id="PRU00433"/>
    </source>
</evidence>
<dbReference type="PROSITE" id="PS51007">
    <property type="entry name" value="CYTC"/>
    <property type="match status" value="1"/>
</dbReference>
<keyword evidence="10" id="KW-1185">Reference proteome</keyword>
<keyword evidence="1" id="KW-0813">Transport</keyword>
<dbReference type="Proteomes" id="UP001595961">
    <property type="component" value="Unassembled WGS sequence"/>
</dbReference>
<evidence type="ECO:0000256" key="1">
    <source>
        <dbReference type="ARBA" id="ARBA00022448"/>
    </source>
</evidence>
<evidence type="ECO:0000256" key="4">
    <source>
        <dbReference type="ARBA" id="ARBA00022982"/>
    </source>
</evidence>
<gene>
    <name evidence="9" type="ORF">ACFO5W_10975</name>
</gene>
<sequence>MNDRHLGGPLCFAVALLLAACSGDKGTSSITPPSSPPNAEASAAAAPVPPAAPAVVSPGEKVYQGTCVMCHGSPAVGAPVLGNKADWAPRIAQGKDVLYTHALQGFSGEKGAMPAHGGNPSLDDAAIRAAVDFMVSRAQ</sequence>
<dbReference type="PROSITE" id="PS51257">
    <property type="entry name" value="PROKAR_LIPOPROTEIN"/>
    <property type="match status" value="1"/>
</dbReference>
<dbReference type="InterPro" id="IPR002323">
    <property type="entry name" value="Cyt_CIE"/>
</dbReference>
<dbReference type="RefSeq" id="WP_266149074.1">
    <property type="nucleotide sequence ID" value="NZ_CP064028.1"/>
</dbReference>
<dbReference type="EMBL" id="JBHSGA010000017">
    <property type="protein sequence ID" value="MFC4527154.1"/>
    <property type="molecule type" value="Genomic_DNA"/>
</dbReference>